<comment type="caution">
    <text evidence="1">The sequence shown here is derived from an EMBL/GenBank/DDBJ whole genome shotgun (WGS) entry which is preliminary data.</text>
</comment>
<dbReference type="PROSITE" id="PS51318">
    <property type="entry name" value="TAT"/>
    <property type="match status" value="1"/>
</dbReference>
<keyword evidence="2" id="KW-1185">Reference proteome</keyword>
<dbReference type="InterPro" id="IPR006311">
    <property type="entry name" value="TAT_signal"/>
</dbReference>
<organism evidence="1 2">
    <name type="scientific">Roseiconus nitratireducens</name>
    <dbReference type="NCBI Taxonomy" id="2605748"/>
    <lineage>
        <taxon>Bacteria</taxon>
        <taxon>Pseudomonadati</taxon>
        <taxon>Planctomycetota</taxon>
        <taxon>Planctomycetia</taxon>
        <taxon>Pirellulales</taxon>
        <taxon>Pirellulaceae</taxon>
        <taxon>Roseiconus</taxon>
    </lineage>
</organism>
<dbReference type="PANTHER" id="PTHR43737:SF1">
    <property type="entry name" value="DUF1501 DOMAIN-CONTAINING PROTEIN"/>
    <property type="match status" value="1"/>
</dbReference>
<dbReference type="InterPro" id="IPR017850">
    <property type="entry name" value="Alkaline_phosphatase_core_sf"/>
</dbReference>
<dbReference type="PANTHER" id="PTHR43737">
    <property type="entry name" value="BLL7424 PROTEIN"/>
    <property type="match status" value="1"/>
</dbReference>
<dbReference type="RefSeq" id="WP_150077579.1">
    <property type="nucleotide sequence ID" value="NZ_VWOX01000009.1"/>
</dbReference>
<dbReference type="InterPro" id="IPR010869">
    <property type="entry name" value="DUF1501"/>
</dbReference>
<dbReference type="Pfam" id="PF07394">
    <property type="entry name" value="DUF1501"/>
    <property type="match status" value="1"/>
</dbReference>
<protein>
    <submittedName>
        <fullName evidence="1">DUF1501 domain-containing protein</fullName>
    </submittedName>
</protein>
<gene>
    <name evidence="1" type="ORF">FYK55_16715</name>
</gene>
<name>A0A5M6D9G9_9BACT</name>
<evidence type="ECO:0000313" key="1">
    <source>
        <dbReference type="EMBL" id="KAA5541845.1"/>
    </source>
</evidence>
<sequence length="452" mass="48775">MLSIMANPGRRYCDGVSRRGFLKIGGLSFGAGGLTLADLYRAEAGMAAGNPRGSSHKSVINIFLAGGPPHQDMWDIKTEAPSEIRGEFSPIKTNVSGIEICEVFPRLAQMADKAAFIRSVVGCSGGHDAVQCLTGWKPNDLRSIGGRPAIGAAVSKLFGPVDPSVPPNIGLAAPTQHKPWSDSGTHGFLSTAHAAFKPDGPGMKNMTLNGITLERLSDRRALLNEIDTLRRDIDISGAMEGMDAFGQRALDVLTSSKLIDALDLSKEDPKIVERYGDGKPYQYQYDGAPTCNDHLLMARRLIEAGARVVSLSYGRWDSHGKNFDLVRDHGGKLDQCLSALIEDLDQRGMLDDVTIAVWGEFGRTPKINAGAGRDHWTRVSCAYLAGGGMRTGQVIGATNRLGEEPTERPVDMQEVVATLYHNLGIDTATTTIPDPTGRPQYLVDRDPIRELI</sequence>
<dbReference type="AlphaFoldDB" id="A0A5M6D9G9"/>
<dbReference type="SUPFAM" id="SSF53649">
    <property type="entry name" value="Alkaline phosphatase-like"/>
    <property type="match status" value="1"/>
</dbReference>
<evidence type="ECO:0000313" key="2">
    <source>
        <dbReference type="Proteomes" id="UP000324479"/>
    </source>
</evidence>
<dbReference type="EMBL" id="VWOX01000009">
    <property type="protein sequence ID" value="KAA5541845.1"/>
    <property type="molecule type" value="Genomic_DNA"/>
</dbReference>
<proteinExistence type="predicted"/>
<reference evidence="1 2" key="1">
    <citation type="submission" date="2019-08" db="EMBL/GenBank/DDBJ databases">
        <authorList>
            <person name="Dhanesh K."/>
            <person name="Kumar G."/>
            <person name="Sasikala C."/>
            <person name="Venkata Ramana C."/>
        </authorList>
    </citation>
    <scope>NUCLEOTIDE SEQUENCE [LARGE SCALE GENOMIC DNA]</scope>
    <source>
        <strain evidence="1 2">JC645</strain>
    </source>
</reference>
<accession>A0A5M6D9G9</accession>
<dbReference type="Proteomes" id="UP000324479">
    <property type="component" value="Unassembled WGS sequence"/>
</dbReference>